<protein>
    <submittedName>
        <fullName evidence="1">Uncharacterized protein</fullName>
    </submittedName>
</protein>
<sequence>MSDAVIAPLVRDLVAWVAAGPRPYREVIEAWRTSCPRLTVWEDAVDGGFVAVTGGAGGLLVEATERGKTLLSAR</sequence>
<keyword evidence="2" id="KW-1185">Reference proteome</keyword>
<reference evidence="2" key="1">
    <citation type="journal article" date="2019" name="Int. J. Syst. Evol. Microbiol.">
        <title>The Global Catalogue of Microorganisms (GCM) 10K type strain sequencing project: providing services to taxonomists for standard genome sequencing and annotation.</title>
        <authorList>
            <consortium name="The Broad Institute Genomics Platform"/>
            <consortium name="The Broad Institute Genome Sequencing Center for Infectious Disease"/>
            <person name="Wu L."/>
            <person name="Ma J."/>
        </authorList>
    </citation>
    <scope>NUCLEOTIDE SEQUENCE [LARGE SCALE GENOMIC DNA]</scope>
    <source>
        <strain evidence="2">CECT 7131</strain>
    </source>
</reference>
<organism evidence="1 2">
    <name type="scientific">Paeniroseomonas aquatica</name>
    <dbReference type="NCBI Taxonomy" id="373043"/>
    <lineage>
        <taxon>Bacteria</taxon>
        <taxon>Pseudomonadati</taxon>
        <taxon>Pseudomonadota</taxon>
        <taxon>Alphaproteobacteria</taxon>
        <taxon>Acetobacterales</taxon>
        <taxon>Acetobacteraceae</taxon>
        <taxon>Paeniroseomonas</taxon>
    </lineage>
</organism>
<evidence type="ECO:0000313" key="2">
    <source>
        <dbReference type="Proteomes" id="UP001529369"/>
    </source>
</evidence>
<gene>
    <name evidence="1" type="ORF">QWZ14_10400</name>
</gene>
<evidence type="ECO:0000313" key="1">
    <source>
        <dbReference type="EMBL" id="MDN3564776.1"/>
    </source>
</evidence>
<accession>A0ABT8A571</accession>
<dbReference type="RefSeq" id="WP_290316583.1">
    <property type="nucleotide sequence ID" value="NZ_JAUFPN010000110.1"/>
</dbReference>
<dbReference type="EMBL" id="JAUFPN010000110">
    <property type="protein sequence ID" value="MDN3564776.1"/>
    <property type="molecule type" value="Genomic_DNA"/>
</dbReference>
<dbReference type="Proteomes" id="UP001529369">
    <property type="component" value="Unassembled WGS sequence"/>
</dbReference>
<proteinExistence type="predicted"/>
<name>A0ABT8A571_9PROT</name>
<comment type="caution">
    <text evidence="1">The sequence shown here is derived from an EMBL/GenBank/DDBJ whole genome shotgun (WGS) entry which is preliminary data.</text>
</comment>